<proteinExistence type="predicted"/>
<dbReference type="Proteomes" id="UP000314982">
    <property type="component" value="Unassembled WGS sequence"/>
</dbReference>
<dbReference type="InterPro" id="IPR011993">
    <property type="entry name" value="PH-like_dom_sf"/>
</dbReference>
<dbReference type="Pfam" id="PF00779">
    <property type="entry name" value="BTK"/>
    <property type="match status" value="1"/>
</dbReference>
<reference evidence="7" key="1">
    <citation type="submission" date="2018-06" db="EMBL/GenBank/DDBJ databases">
        <title>Genome assembly of Danube salmon.</title>
        <authorList>
            <person name="Macqueen D.J."/>
            <person name="Gundappa M.K."/>
        </authorList>
    </citation>
    <scope>NUCLEOTIDE SEQUENCE [LARGE SCALE GENOMIC DNA]</scope>
</reference>
<evidence type="ECO:0000256" key="3">
    <source>
        <dbReference type="ARBA" id="ARBA00022833"/>
    </source>
</evidence>
<name>A0A4W5K1D4_9TELE</name>
<reference evidence="6" key="2">
    <citation type="submission" date="2025-08" db="UniProtKB">
        <authorList>
            <consortium name="Ensembl"/>
        </authorList>
    </citation>
    <scope>IDENTIFICATION</scope>
</reference>
<evidence type="ECO:0000256" key="4">
    <source>
        <dbReference type="PROSITE-ProRule" id="PRU00432"/>
    </source>
</evidence>
<dbReference type="SMART" id="SM00107">
    <property type="entry name" value="BTK"/>
    <property type="match status" value="1"/>
</dbReference>
<protein>
    <recommendedName>
        <fullName evidence="5">PH domain-containing protein</fullName>
    </recommendedName>
</protein>
<keyword evidence="7" id="KW-1185">Reference proteome</keyword>
<keyword evidence="3" id="KW-0862">Zinc</keyword>
<dbReference type="Gene3D" id="2.30.29.30">
    <property type="entry name" value="Pleckstrin-homology domain (PH domain)/Phosphotyrosine-binding domain (PTB)"/>
    <property type="match status" value="1"/>
</dbReference>
<organism evidence="6 7">
    <name type="scientific">Hucho hucho</name>
    <name type="common">huchen</name>
    <dbReference type="NCBI Taxonomy" id="62062"/>
    <lineage>
        <taxon>Eukaryota</taxon>
        <taxon>Metazoa</taxon>
        <taxon>Chordata</taxon>
        <taxon>Craniata</taxon>
        <taxon>Vertebrata</taxon>
        <taxon>Euteleostomi</taxon>
        <taxon>Actinopterygii</taxon>
        <taxon>Neopterygii</taxon>
        <taxon>Teleostei</taxon>
        <taxon>Protacanthopterygii</taxon>
        <taxon>Salmoniformes</taxon>
        <taxon>Salmonidae</taxon>
        <taxon>Salmoninae</taxon>
        <taxon>Hucho</taxon>
    </lineage>
</organism>
<evidence type="ECO:0000313" key="7">
    <source>
        <dbReference type="Proteomes" id="UP000314982"/>
    </source>
</evidence>
<accession>A0A4W5K1D4</accession>
<dbReference type="PROSITE" id="PS50003">
    <property type="entry name" value="PH_DOMAIN"/>
    <property type="match status" value="1"/>
</dbReference>
<dbReference type="InterPro" id="IPR001849">
    <property type="entry name" value="PH_domain"/>
</dbReference>
<dbReference type="SUPFAM" id="SSF50729">
    <property type="entry name" value="PH domain-like"/>
    <property type="match status" value="1"/>
</dbReference>
<dbReference type="PROSITE" id="PS51113">
    <property type="entry name" value="ZF_BTK"/>
    <property type="match status" value="1"/>
</dbReference>
<dbReference type="Ensembl" id="ENSHHUT00000006106.1">
    <property type="protein sequence ID" value="ENSHHUP00000005924.1"/>
    <property type="gene ID" value="ENSHHUG00000003658.1"/>
</dbReference>
<reference evidence="6" key="3">
    <citation type="submission" date="2025-09" db="UniProtKB">
        <authorList>
            <consortium name="Ensembl"/>
        </authorList>
    </citation>
    <scope>IDENTIFICATION</scope>
</reference>
<evidence type="ECO:0000256" key="2">
    <source>
        <dbReference type="ARBA" id="ARBA00022771"/>
    </source>
</evidence>
<keyword evidence="2 4" id="KW-0863">Zinc-finger</keyword>
<evidence type="ECO:0000256" key="1">
    <source>
        <dbReference type="ARBA" id="ARBA00022723"/>
    </source>
</evidence>
<feature type="domain" description="PH" evidence="5">
    <location>
        <begin position="1"/>
        <end position="17"/>
    </location>
</feature>
<sequence>SVNELNQWLPALRKACNHNRHSFHPGVYTGERWSCCHQKDKADQGCDKIKHGVTLQEWYDPLDPDLEYPLIYRHLIGVQQAMSDN</sequence>
<evidence type="ECO:0000313" key="6">
    <source>
        <dbReference type="Ensembl" id="ENSHHUP00000005924.1"/>
    </source>
</evidence>
<dbReference type="GO" id="GO:0008270">
    <property type="term" value="F:zinc ion binding"/>
    <property type="evidence" value="ECO:0007669"/>
    <property type="project" value="UniProtKB-KW"/>
</dbReference>
<dbReference type="GO" id="GO:0035556">
    <property type="term" value="P:intracellular signal transduction"/>
    <property type="evidence" value="ECO:0007669"/>
    <property type="project" value="InterPro"/>
</dbReference>
<dbReference type="STRING" id="62062.ENSHHUP00000005924"/>
<dbReference type="GeneTree" id="ENSGT00940000160149"/>
<dbReference type="InterPro" id="IPR001562">
    <property type="entry name" value="Znf_Btk_motif"/>
</dbReference>
<evidence type="ECO:0000259" key="5">
    <source>
        <dbReference type="PROSITE" id="PS50003"/>
    </source>
</evidence>
<keyword evidence="1" id="KW-0479">Metal-binding</keyword>
<dbReference type="AlphaFoldDB" id="A0A4W5K1D4"/>